<evidence type="ECO:0000256" key="1">
    <source>
        <dbReference type="ARBA" id="ARBA00001798"/>
    </source>
</evidence>
<dbReference type="SUPFAM" id="SSF57850">
    <property type="entry name" value="RING/U-box"/>
    <property type="match status" value="2"/>
</dbReference>
<dbReference type="CDD" id="cd23820">
    <property type="entry name" value="RWD_RNF14"/>
    <property type="match status" value="1"/>
</dbReference>
<keyword evidence="8" id="KW-0833">Ubl conjugation pathway</keyword>
<evidence type="ECO:0000256" key="9">
    <source>
        <dbReference type="ARBA" id="ARBA00022833"/>
    </source>
</evidence>
<sequence>MAKNVDACSILSFSCLTGISFQNQRFSVNTMASDECDALQNDEVTVLESIYPTLLTTHPNPQGKPGRLLTLTLPITLPASTQTHLSSTFKPRQSTSETPTGTLTVDHLPPLILRVLLPPIYPLSSPPHSISLRAPLPQSESVENKGNWLPKSVLKSFDSMLGQMWREEKEAMGEGQGVIWKWMDWIINGDCLVECGKIVDGVLNLGVPPTTDSSAFLASLKSYDATQKHSEFERTAFSCSICWENRKGNKCVQLECGCIFCTQCLSDCWTLAITEGTLESVACPSPPCVKQRALRDKMDSSSDVPSDLLESVVGPQLKERWASLKERRMAEIDPSYTVCPRPTCQAAVPPPAMPDTPTSAAPSSSKVIRLADFSSNPAESDPAPPEAPIAKEDRWAAYRSCPKCHFSFCLYCASTWHGPHTACSFPQVSGIVKEYLSHPEGSMERARIEKQKGKANIDRLVRQWQEDEMNRQWLEGRTRACAGCGVRVEKSHGCNHMTCGRCNAHFCYRCGDSISPLDPYQHFNTPGRPCFQKLFEVDSLGEPINVVLPEPEVEGTGDDFDEMDQWDMRLLVEW</sequence>
<keyword evidence="5" id="KW-0479">Metal-binding</keyword>
<dbReference type="Gene3D" id="3.10.110.10">
    <property type="entry name" value="Ubiquitin Conjugating Enzyme"/>
    <property type="match status" value="1"/>
</dbReference>
<keyword evidence="7 11" id="KW-0863">Zinc-finger</keyword>
<evidence type="ECO:0000256" key="3">
    <source>
        <dbReference type="ARBA" id="ARBA00012251"/>
    </source>
</evidence>
<evidence type="ECO:0000256" key="5">
    <source>
        <dbReference type="ARBA" id="ARBA00022723"/>
    </source>
</evidence>
<evidence type="ECO:0000259" key="13">
    <source>
        <dbReference type="PROSITE" id="PS51873"/>
    </source>
</evidence>
<dbReference type="Pfam" id="PF01485">
    <property type="entry name" value="IBR"/>
    <property type="match status" value="1"/>
</dbReference>
<dbReference type="InterPro" id="IPR002867">
    <property type="entry name" value="IBR_dom"/>
</dbReference>
<dbReference type="SUPFAM" id="SSF54495">
    <property type="entry name" value="UBC-like"/>
    <property type="match status" value="1"/>
</dbReference>
<evidence type="ECO:0000256" key="11">
    <source>
        <dbReference type="PROSITE-ProRule" id="PRU00175"/>
    </source>
</evidence>
<dbReference type="PROSITE" id="PS51873">
    <property type="entry name" value="TRIAD"/>
    <property type="match status" value="1"/>
</dbReference>
<reference evidence="14 15" key="1">
    <citation type="submission" date="2016-06" db="EMBL/GenBank/DDBJ databases">
        <title>Evolution of pathogenesis and genome organization in the Tremellales.</title>
        <authorList>
            <person name="Cuomo C."/>
            <person name="Litvintseva A."/>
            <person name="Heitman J."/>
            <person name="Chen Y."/>
            <person name="Sun S."/>
            <person name="Springer D."/>
            <person name="Dromer F."/>
            <person name="Young S."/>
            <person name="Zeng Q."/>
            <person name="Chapman S."/>
            <person name="Gujja S."/>
            <person name="Saif S."/>
            <person name="Birren B."/>
        </authorList>
    </citation>
    <scope>NUCLEOTIDE SEQUENCE [LARGE SCALE GENOMIC DNA]</scope>
    <source>
        <strain evidence="14 15">CBS 6039</strain>
    </source>
</reference>
<dbReference type="Gene3D" id="3.30.40.10">
    <property type="entry name" value="Zinc/RING finger domain, C3HC4 (zinc finger)"/>
    <property type="match status" value="1"/>
</dbReference>
<keyword evidence="15" id="KW-1185">Reference proteome</keyword>
<comment type="caution">
    <text evidence="14">The sequence shown here is derived from an EMBL/GenBank/DDBJ whole genome shotgun (WGS) entry which is preliminary data.</text>
</comment>
<dbReference type="EMBL" id="AWGJ01000001">
    <property type="protein sequence ID" value="ODN84563.1"/>
    <property type="molecule type" value="Genomic_DNA"/>
</dbReference>
<accession>A0A1E3I776</accession>
<dbReference type="STRING" id="1295533.A0A1E3I776"/>
<dbReference type="GO" id="GO:0008270">
    <property type="term" value="F:zinc ion binding"/>
    <property type="evidence" value="ECO:0007669"/>
    <property type="project" value="UniProtKB-KW"/>
</dbReference>
<proteinExistence type="inferred from homology"/>
<evidence type="ECO:0000313" key="14">
    <source>
        <dbReference type="EMBL" id="ODN84563.1"/>
    </source>
</evidence>
<comment type="similarity">
    <text evidence="10">Belongs to the RBR family. RNF14 subfamily.</text>
</comment>
<dbReference type="Gene3D" id="1.20.120.1750">
    <property type="match status" value="1"/>
</dbReference>
<dbReference type="FunFam" id="3.30.40.10:FF:000416">
    <property type="entry name" value="RBR-type E3 ubiquitin transferase"/>
    <property type="match status" value="1"/>
</dbReference>
<comment type="pathway">
    <text evidence="2">Protein modification; protein ubiquitination.</text>
</comment>
<evidence type="ECO:0000256" key="7">
    <source>
        <dbReference type="ARBA" id="ARBA00022771"/>
    </source>
</evidence>
<dbReference type="SMART" id="SM00647">
    <property type="entry name" value="IBR"/>
    <property type="match status" value="2"/>
</dbReference>
<evidence type="ECO:0000256" key="8">
    <source>
        <dbReference type="ARBA" id="ARBA00022786"/>
    </source>
</evidence>
<gene>
    <name evidence="14" type="ORF">L202_00490</name>
</gene>
<feature type="domain" description="RING-type" evidence="12">
    <location>
        <begin position="239"/>
        <end position="284"/>
    </location>
</feature>
<dbReference type="PANTHER" id="PTHR11685">
    <property type="entry name" value="RBR FAMILY RING FINGER AND IBR DOMAIN-CONTAINING"/>
    <property type="match status" value="1"/>
</dbReference>
<dbReference type="RefSeq" id="XP_018998366.1">
    <property type="nucleotide sequence ID" value="XM_019133661.1"/>
</dbReference>
<dbReference type="GO" id="GO:0016567">
    <property type="term" value="P:protein ubiquitination"/>
    <property type="evidence" value="ECO:0007669"/>
    <property type="project" value="InterPro"/>
</dbReference>
<dbReference type="InterPro" id="IPR047548">
    <property type="entry name" value="Rcat_RBR_RNF14"/>
</dbReference>
<evidence type="ECO:0000256" key="10">
    <source>
        <dbReference type="ARBA" id="ARBA00044508"/>
    </source>
</evidence>
<evidence type="ECO:0000259" key="12">
    <source>
        <dbReference type="PROSITE" id="PS50089"/>
    </source>
</evidence>
<evidence type="ECO:0000256" key="4">
    <source>
        <dbReference type="ARBA" id="ARBA00022679"/>
    </source>
</evidence>
<dbReference type="Proteomes" id="UP000094065">
    <property type="component" value="Unassembled WGS sequence"/>
</dbReference>
<dbReference type="InterPro" id="IPR016135">
    <property type="entry name" value="UBQ-conjugating_enzyme/RWD"/>
</dbReference>
<name>A0A1E3I776_9TREE</name>
<dbReference type="PROSITE" id="PS50089">
    <property type="entry name" value="ZF_RING_2"/>
    <property type="match status" value="1"/>
</dbReference>
<dbReference type="InterPro" id="IPR031127">
    <property type="entry name" value="E3_UB_ligase_RBR"/>
</dbReference>
<dbReference type="GO" id="GO:0061630">
    <property type="term" value="F:ubiquitin protein ligase activity"/>
    <property type="evidence" value="ECO:0007669"/>
    <property type="project" value="UniProtKB-EC"/>
</dbReference>
<dbReference type="CDD" id="cd20354">
    <property type="entry name" value="Rcat_RBR_RNF14"/>
    <property type="match status" value="1"/>
</dbReference>
<evidence type="ECO:0000313" key="15">
    <source>
        <dbReference type="Proteomes" id="UP000094065"/>
    </source>
</evidence>
<dbReference type="AlphaFoldDB" id="A0A1E3I776"/>
<dbReference type="InterPro" id="IPR044066">
    <property type="entry name" value="TRIAD_supradom"/>
</dbReference>
<organism evidence="14 15">
    <name type="scientific">Cryptococcus amylolentus CBS 6039</name>
    <dbReference type="NCBI Taxonomy" id="1295533"/>
    <lineage>
        <taxon>Eukaryota</taxon>
        <taxon>Fungi</taxon>
        <taxon>Dikarya</taxon>
        <taxon>Basidiomycota</taxon>
        <taxon>Agaricomycotina</taxon>
        <taxon>Tremellomycetes</taxon>
        <taxon>Tremellales</taxon>
        <taxon>Cryptococcaceae</taxon>
        <taxon>Cryptococcus</taxon>
    </lineage>
</organism>
<evidence type="ECO:0000256" key="2">
    <source>
        <dbReference type="ARBA" id="ARBA00004906"/>
    </source>
</evidence>
<dbReference type="InterPro" id="IPR001841">
    <property type="entry name" value="Znf_RING"/>
</dbReference>
<keyword evidence="6" id="KW-0677">Repeat</keyword>
<dbReference type="OrthoDB" id="1431934at2759"/>
<dbReference type="Pfam" id="PF22191">
    <property type="entry name" value="IBR_1"/>
    <property type="match status" value="1"/>
</dbReference>
<dbReference type="GeneID" id="30151799"/>
<dbReference type="EC" id="2.3.2.31" evidence="3"/>
<feature type="domain" description="RING-type" evidence="13">
    <location>
        <begin position="235"/>
        <end position="534"/>
    </location>
</feature>
<keyword evidence="9" id="KW-0862">Zinc</keyword>
<dbReference type="InterPro" id="IPR013083">
    <property type="entry name" value="Znf_RING/FYVE/PHD"/>
</dbReference>
<dbReference type="InterPro" id="IPR006575">
    <property type="entry name" value="RWD_dom"/>
</dbReference>
<comment type="catalytic activity">
    <reaction evidence="1">
        <text>[E2 ubiquitin-conjugating enzyme]-S-ubiquitinyl-L-cysteine + [acceptor protein]-L-lysine = [E2 ubiquitin-conjugating enzyme]-L-cysteine + [acceptor protein]-N(6)-ubiquitinyl-L-lysine.</text>
        <dbReference type="EC" id="2.3.2.31"/>
    </reaction>
</comment>
<keyword evidence="4" id="KW-0808">Transferase</keyword>
<evidence type="ECO:0000256" key="6">
    <source>
        <dbReference type="ARBA" id="ARBA00022737"/>
    </source>
</evidence>
<protein>
    <recommendedName>
        <fullName evidence="3">RBR-type E3 ubiquitin transferase</fullName>
        <ecNumber evidence="3">2.3.2.31</ecNumber>
    </recommendedName>
</protein>
<dbReference type="Pfam" id="PF05773">
    <property type="entry name" value="RWD"/>
    <property type="match status" value="1"/>
</dbReference>